<dbReference type="InterPro" id="IPR013762">
    <property type="entry name" value="Integrase-like_cat_sf"/>
</dbReference>
<protein>
    <submittedName>
        <fullName evidence="8">Site-specific integrase</fullName>
    </submittedName>
</protein>
<dbReference type="GO" id="GO:0003677">
    <property type="term" value="F:DNA binding"/>
    <property type="evidence" value="ECO:0007669"/>
    <property type="project" value="UniProtKB-UniRule"/>
</dbReference>
<dbReference type="Gene3D" id="1.10.150.130">
    <property type="match status" value="1"/>
</dbReference>
<evidence type="ECO:0000256" key="5">
    <source>
        <dbReference type="PROSITE-ProRule" id="PRU01248"/>
    </source>
</evidence>
<dbReference type="PANTHER" id="PTHR30629">
    <property type="entry name" value="PROPHAGE INTEGRASE"/>
    <property type="match status" value="1"/>
</dbReference>
<dbReference type="GO" id="GO:0015074">
    <property type="term" value="P:DNA integration"/>
    <property type="evidence" value="ECO:0007669"/>
    <property type="project" value="UniProtKB-KW"/>
</dbReference>
<evidence type="ECO:0000256" key="2">
    <source>
        <dbReference type="ARBA" id="ARBA00022908"/>
    </source>
</evidence>
<dbReference type="AlphaFoldDB" id="A0A368LH54"/>
<dbReference type="InterPro" id="IPR050808">
    <property type="entry name" value="Phage_Integrase"/>
</dbReference>
<dbReference type="Proteomes" id="UP000252479">
    <property type="component" value="Unassembled WGS sequence"/>
</dbReference>
<evidence type="ECO:0000256" key="4">
    <source>
        <dbReference type="ARBA" id="ARBA00023172"/>
    </source>
</evidence>
<dbReference type="InterPro" id="IPR004107">
    <property type="entry name" value="Integrase_SAM-like_N"/>
</dbReference>
<dbReference type="Gene3D" id="1.10.443.10">
    <property type="entry name" value="Intergrase catalytic core"/>
    <property type="match status" value="1"/>
</dbReference>
<keyword evidence="2" id="KW-0229">DNA integration</keyword>
<dbReference type="PANTHER" id="PTHR30629:SF2">
    <property type="entry name" value="PROPHAGE INTEGRASE INTS-RELATED"/>
    <property type="match status" value="1"/>
</dbReference>
<dbReference type="SUPFAM" id="SSF56349">
    <property type="entry name" value="DNA breaking-rejoining enzymes"/>
    <property type="match status" value="1"/>
</dbReference>
<feature type="domain" description="Core-binding (CB)" evidence="7">
    <location>
        <begin position="89"/>
        <end position="177"/>
    </location>
</feature>
<dbReference type="RefSeq" id="WP_086960327.1">
    <property type="nucleotide sequence ID" value="NZ_FUKS01000025.1"/>
</dbReference>
<keyword evidence="3 5" id="KW-0238">DNA-binding</keyword>
<dbReference type="Pfam" id="PF00589">
    <property type="entry name" value="Phage_integrase"/>
    <property type="match status" value="1"/>
</dbReference>
<dbReference type="InterPro" id="IPR044068">
    <property type="entry name" value="CB"/>
</dbReference>
<keyword evidence="9" id="KW-1185">Reference proteome</keyword>
<evidence type="ECO:0000256" key="1">
    <source>
        <dbReference type="ARBA" id="ARBA00008857"/>
    </source>
</evidence>
<feature type="domain" description="Tyr recombinase" evidence="6">
    <location>
        <begin position="197"/>
        <end position="380"/>
    </location>
</feature>
<evidence type="ECO:0000256" key="3">
    <source>
        <dbReference type="ARBA" id="ARBA00023125"/>
    </source>
</evidence>
<dbReference type="EMBL" id="QPGL01000002">
    <property type="protein sequence ID" value="RCS69955.1"/>
    <property type="molecule type" value="Genomic_DNA"/>
</dbReference>
<dbReference type="InterPro" id="IPR011010">
    <property type="entry name" value="DNA_brk_join_enz"/>
</dbReference>
<sequence>MGVINVRNNKLVLQFRYLGNRCREQTQLLDTPANHKRLQNLLKRIEAEIVIGTFKYSSYFPNSNNVKKYSALDEKKQTAKEFFESPDSPRFQEFSKIWLAEKQVEWRVGHYVDVEGVLDNHILPKFGKKKISVITKQDILSFRTALAKVQGRKGKELSPSRINHIMTPLRMILNEAADRYEFTSPWRNIKALKVPRTEVDPFNFQEVEKVIQSAPDEYKNYYIVRFFTGLRSSEIDGLTWKQIDIENKRLTVSQSLVRGVVGSLKTDSSFRTIDLPSRVIEALKTQKEMSKSRQPFVFTNQKGLPLNYQVVSRSVWYPMLERACLKPRNPYQTRHTYATLLLAAGESPEWIANQMGHTTTTMLFRVYSRYVPNLMRRDGSAFEALLQAEKV</sequence>
<dbReference type="PROSITE" id="PS51898">
    <property type="entry name" value="TYR_RECOMBINASE"/>
    <property type="match status" value="1"/>
</dbReference>
<dbReference type="Pfam" id="PF12167">
    <property type="entry name" value="Arm-DNA-bind_2"/>
    <property type="match status" value="1"/>
</dbReference>
<dbReference type="PROSITE" id="PS51900">
    <property type="entry name" value="CB"/>
    <property type="match status" value="1"/>
</dbReference>
<evidence type="ECO:0000259" key="7">
    <source>
        <dbReference type="PROSITE" id="PS51900"/>
    </source>
</evidence>
<organism evidence="8 9">
    <name type="scientific">Vibrio casei</name>
    <dbReference type="NCBI Taxonomy" id="673372"/>
    <lineage>
        <taxon>Bacteria</taxon>
        <taxon>Pseudomonadati</taxon>
        <taxon>Pseudomonadota</taxon>
        <taxon>Gammaproteobacteria</taxon>
        <taxon>Vibrionales</taxon>
        <taxon>Vibrionaceae</taxon>
        <taxon>Vibrio</taxon>
    </lineage>
</organism>
<evidence type="ECO:0000313" key="8">
    <source>
        <dbReference type="EMBL" id="RCS69955.1"/>
    </source>
</evidence>
<accession>A0A368LH54</accession>
<evidence type="ECO:0000313" key="9">
    <source>
        <dbReference type="Proteomes" id="UP000252479"/>
    </source>
</evidence>
<keyword evidence="4" id="KW-0233">DNA recombination</keyword>
<dbReference type="Pfam" id="PF14659">
    <property type="entry name" value="Phage_int_SAM_3"/>
    <property type="match status" value="1"/>
</dbReference>
<dbReference type="GO" id="GO:0006310">
    <property type="term" value="P:DNA recombination"/>
    <property type="evidence" value="ECO:0007669"/>
    <property type="project" value="UniProtKB-KW"/>
</dbReference>
<proteinExistence type="inferred from homology"/>
<dbReference type="InterPro" id="IPR002104">
    <property type="entry name" value="Integrase_catalytic"/>
</dbReference>
<dbReference type="GeneID" id="303189401"/>
<comment type="caution">
    <text evidence="8">The sequence shown here is derived from an EMBL/GenBank/DDBJ whole genome shotgun (WGS) entry which is preliminary data.</text>
</comment>
<gene>
    <name evidence="8" type="ORF">CIK83_10750</name>
</gene>
<reference evidence="8 9" key="1">
    <citation type="journal article" date="2017" name="Elife">
        <title>Extensive horizontal gene transfer in cheese-associated bacteria.</title>
        <authorList>
            <person name="Bonham K.S."/>
            <person name="Wolfe B.E."/>
            <person name="Dutton R.J."/>
        </authorList>
    </citation>
    <scope>NUCLEOTIDE SEQUENCE [LARGE SCALE GENOMIC DNA]</scope>
    <source>
        <strain evidence="8 9">JB196</strain>
    </source>
</reference>
<name>A0A368LH54_9VIBR</name>
<dbReference type="InterPro" id="IPR022000">
    <property type="entry name" value="Min27-like_integrase_DNA_bind"/>
</dbReference>
<evidence type="ECO:0000259" key="6">
    <source>
        <dbReference type="PROSITE" id="PS51898"/>
    </source>
</evidence>
<comment type="similarity">
    <text evidence="1">Belongs to the 'phage' integrase family.</text>
</comment>
<dbReference type="InterPro" id="IPR010998">
    <property type="entry name" value="Integrase_recombinase_N"/>
</dbReference>
<dbReference type="CDD" id="cd01189">
    <property type="entry name" value="INT_ICEBs1_C_like"/>
    <property type="match status" value="1"/>
</dbReference>